<proteinExistence type="inferred from homology"/>
<dbReference type="EMBL" id="CP021983">
    <property type="protein sequence ID" value="ASC70090.1"/>
    <property type="molecule type" value="Genomic_DNA"/>
</dbReference>
<dbReference type="PANTHER" id="PTHR30069:SF29">
    <property type="entry name" value="HEMOGLOBIN AND HEMOGLOBIN-HAPTOGLOBIN-BINDING PROTEIN 1-RELATED"/>
    <property type="match status" value="1"/>
</dbReference>
<evidence type="ECO:0000256" key="4">
    <source>
        <dbReference type="SAM" id="SignalP"/>
    </source>
</evidence>
<dbReference type="AlphaFoldDB" id="A0A1Z3HIH3"/>
<dbReference type="GO" id="GO:0015344">
    <property type="term" value="F:siderophore uptake transmembrane transporter activity"/>
    <property type="evidence" value="ECO:0007669"/>
    <property type="project" value="TreeGrafter"/>
</dbReference>
<evidence type="ECO:0000313" key="6">
    <source>
        <dbReference type="EMBL" id="ASC70090.1"/>
    </source>
</evidence>
<keyword evidence="2" id="KW-1134">Transmembrane beta strand</keyword>
<feature type="compositionally biased region" description="Polar residues" evidence="3">
    <location>
        <begin position="69"/>
        <end position="82"/>
    </location>
</feature>
<keyword evidence="6" id="KW-0675">Receptor</keyword>
<evidence type="ECO:0000256" key="3">
    <source>
        <dbReference type="SAM" id="MobiDB-lite"/>
    </source>
</evidence>
<keyword evidence="1 4" id="KW-0732">Signal</keyword>
<dbReference type="GO" id="GO:0009279">
    <property type="term" value="C:cell outer membrane"/>
    <property type="evidence" value="ECO:0007669"/>
    <property type="project" value="UniProtKB-SubCell"/>
</dbReference>
<evidence type="ECO:0000256" key="1">
    <source>
        <dbReference type="ARBA" id="ARBA00022729"/>
    </source>
</evidence>
<sequence>MTLAPILLRKNPLCRSLLLTLLLLAVPPTPGMATEMAVNDDPEISLEAGDLGEIIDLTEALEANLGPESGSSALASNGNESDLASDAPAPAFLAQDIPEGGTLRITVTGTRTPRDVEDLPATVTVFELEDFNFYQMQDLQDLVRYEPGVSVRNNRRFGLQDVNIRGLEGNRVLFQLDGIRLPERFEFGPFNIGRGDYVDFATLQAVEILRGPASTLYGSDALGGVVTYRSLEPRDLLGDEDDFAADVSSVRSRIF</sequence>
<feature type="region of interest" description="Disordered" evidence="3">
    <location>
        <begin position="66"/>
        <end position="85"/>
    </location>
</feature>
<feature type="signal peptide" evidence="4">
    <location>
        <begin position="1"/>
        <end position="33"/>
    </location>
</feature>
<dbReference type="Pfam" id="PF07715">
    <property type="entry name" value="Plug"/>
    <property type="match status" value="1"/>
</dbReference>
<dbReference type="Gene3D" id="2.170.130.10">
    <property type="entry name" value="TonB-dependent receptor, plug domain"/>
    <property type="match status" value="1"/>
</dbReference>
<keyword evidence="7" id="KW-1185">Reference proteome</keyword>
<comment type="similarity">
    <text evidence="2">Belongs to the TonB-dependent receptor family.</text>
</comment>
<dbReference type="InterPro" id="IPR037066">
    <property type="entry name" value="Plug_dom_sf"/>
</dbReference>
<protein>
    <submittedName>
        <fullName evidence="6">TonB-dependent siderophore receptor independent plug domain protein</fullName>
    </submittedName>
</protein>
<accession>A0A1Z3HIH3</accession>
<name>A0A1Z3HIH3_9CYAN</name>
<evidence type="ECO:0000256" key="2">
    <source>
        <dbReference type="PROSITE-ProRule" id="PRU01360"/>
    </source>
</evidence>
<feature type="domain" description="TonB-dependent receptor plug" evidence="5">
    <location>
        <begin position="116"/>
        <end position="225"/>
    </location>
</feature>
<dbReference type="InterPro" id="IPR039426">
    <property type="entry name" value="TonB-dep_rcpt-like"/>
</dbReference>
<dbReference type="PROSITE" id="PS52016">
    <property type="entry name" value="TONB_DEPENDENT_REC_3"/>
    <property type="match status" value="1"/>
</dbReference>
<comment type="subcellular location">
    <subcellularLocation>
        <location evidence="2">Cell outer membrane</location>
        <topology evidence="2">Multi-pass membrane protein</topology>
    </subcellularLocation>
</comment>
<keyword evidence="2" id="KW-0472">Membrane</keyword>
<dbReference type="PANTHER" id="PTHR30069">
    <property type="entry name" value="TONB-DEPENDENT OUTER MEMBRANE RECEPTOR"/>
    <property type="match status" value="1"/>
</dbReference>
<gene>
    <name evidence="6" type="ORF">XM38_010200</name>
</gene>
<dbReference type="Proteomes" id="UP000191901">
    <property type="component" value="Chromosome"/>
</dbReference>
<dbReference type="GO" id="GO:0044718">
    <property type="term" value="P:siderophore transmembrane transport"/>
    <property type="evidence" value="ECO:0007669"/>
    <property type="project" value="TreeGrafter"/>
</dbReference>
<keyword evidence="2" id="KW-0812">Transmembrane</keyword>
<dbReference type="SUPFAM" id="SSF56935">
    <property type="entry name" value="Porins"/>
    <property type="match status" value="1"/>
</dbReference>
<keyword evidence="2" id="KW-0813">Transport</keyword>
<dbReference type="InterPro" id="IPR012910">
    <property type="entry name" value="Plug_dom"/>
</dbReference>
<evidence type="ECO:0000313" key="7">
    <source>
        <dbReference type="Proteomes" id="UP000191901"/>
    </source>
</evidence>
<reference evidence="6 7" key="1">
    <citation type="journal article" date="2016" name="Biochim. Biophys. Acta">
        <title>Characterization of red-shifted phycobilisomes isolated from the chlorophyll f-containing cyanobacterium Halomicronema hongdechloris.</title>
        <authorList>
            <person name="Li Y."/>
            <person name="Lin Y."/>
            <person name="Garvey C.J."/>
            <person name="Birch D."/>
            <person name="Corkery R.W."/>
            <person name="Loughlin P.C."/>
            <person name="Scheer H."/>
            <person name="Willows R.D."/>
            <person name="Chen M."/>
        </authorList>
    </citation>
    <scope>NUCLEOTIDE SEQUENCE [LARGE SCALE GENOMIC DNA]</scope>
    <source>
        <strain evidence="6 7">C2206</strain>
    </source>
</reference>
<evidence type="ECO:0000259" key="5">
    <source>
        <dbReference type="Pfam" id="PF07715"/>
    </source>
</evidence>
<dbReference type="KEGG" id="hhg:XM38_010200"/>
<feature type="chain" id="PRO_5013074347" evidence="4">
    <location>
        <begin position="34"/>
        <end position="255"/>
    </location>
</feature>
<keyword evidence="2" id="KW-0998">Cell outer membrane</keyword>
<organism evidence="6 7">
    <name type="scientific">Halomicronema hongdechloris C2206</name>
    <dbReference type="NCBI Taxonomy" id="1641165"/>
    <lineage>
        <taxon>Bacteria</taxon>
        <taxon>Bacillati</taxon>
        <taxon>Cyanobacteriota</taxon>
        <taxon>Cyanophyceae</taxon>
        <taxon>Nodosilineales</taxon>
        <taxon>Nodosilineaceae</taxon>
        <taxon>Halomicronema</taxon>
    </lineage>
</organism>